<evidence type="ECO:0000256" key="3">
    <source>
        <dbReference type="ARBA" id="ARBA00022898"/>
    </source>
</evidence>
<dbReference type="CDD" id="cd00609">
    <property type="entry name" value="AAT_like"/>
    <property type="match status" value="1"/>
</dbReference>
<keyword evidence="9" id="KW-1185">Reference proteome</keyword>
<dbReference type="InterPro" id="IPR004839">
    <property type="entry name" value="Aminotransferase_I/II_large"/>
</dbReference>
<feature type="domain" description="HTH gntR-type" evidence="7">
    <location>
        <begin position="17"/>
        <end position="85"/>
    </location>
</feature>
<evidence type="ECO:0000256" key="2">
    <source>
        <dbReference type="ARBA" id="ARBA00021531"/>
    </source>
</evidence>
<comment type="caution">
    <text evidence="8">The sequence shown here is derived from an EMBL/GenBank/DDBJ whole genome shotgun (WGS) entry which is preliminary data.</text>
</comment>
<dbReference type="CDD" id="cd07377">
    <property type="entry name" value="WHTH_GntR"/>
    <property type="match status" value="1"/>
</dbReference>
<evidence type="ECO:0000259" key="7">
    <source>
        <dbReference type="PROSITE" id="PS50949"/>
    </source>
</evidence>
<dbReference type="Proteomes" id="UP000645257">
    <property type="component" value="Unassembled WGS sequence"/>
</dbReference>
<proteinExistence type="inferred from homology"/>
<dbReference type="SUPFAM" id="SSF53383">
    <property type="entry name" value="PLP-dependent transferases"/>
    <property type="match status" value="1"/>
</dbReference>
<dbReference type="Pfam" id="PF00392">
    <property type="entry name" value="GntR"/>
    <property type="match status" value="1"/>
</dbReference>
<dbReference type="PANTHER" id="PTHR46577:SF1">
    <property type="entry name" value="HTH-TYPE TRANSCRIPTIONAL REGULATORY PROTEIN GABR"/>
    <property type="match status" value="1"/>
</dbReference>
<dbReference type="InterPro" id="IPR015421">
    <property type="entry name" value="PyrdxlP-dep_Trfase_major"/>
</dbReference>
<dbReference type="Gene3D" id="1.10.10.10">
    <property type="entry name" value="Winged helix-like DNA-binding domain superfamily/Winged helix DNA-binding domain"/>
    <property type="match status" value="1"/>
</dbReference>
<gene>
    <name evidence="8" type="ORF">GCM10011289_04570</name>
</gene>
<keyword evidence="5" id="KW-0238">DNA-binding</keyword>
<sequence>MLRPWTLEMSLCDTDGASLSLRIAQRVIVEIGRGRLAPGTALPGTRELARQLGVNRKTVVCAYDELAAQGWVRALGRKGTFIALELPSGAGPAASPAARAELPSYELCGPAAASVPPAGGIVFSDGEPDARLIPFDVLGRAYRRALVATARANRLAYGDPRGERALREEVAGMLASQRGLPADADTICLVRGSQMGIFVAARVLVRPGDHVAFEALSYPPARAAFLAAGATIHALGQDEHGMLPDALEPLCRTRRVRAVYLTPHHQFPTTSTMPPERRLQLLGLAKEYGFAIIEDDYDHEFHFAGRPAMPMASLDREGSVIYVGSLSKVLAPGLRVGYLAAPKAVIDRCAREILGIDRQGNGVTELAIAELMRSGELRRHIRRALRIYRDRRETLARCVGAMLAPMADFTLPNGGLAIWVRFEARVDVDRLAADARALGVSIQPGRVFAADERPVQGVRLGFGGLTPEAIGEGVARLRDALARQGVPERG</sequence>
<evidence type="ECO:0000313" key="8">
    <source>
        <dbReference type="EMBL" id="GGY05094.1"/>
    </source>
</evidence>
<dbReference type="InterPro" id="IPR015424">
    <property type="entry name" value="PyrdxlP-dep_Trfase"/>
</dbReference>
<dbReference type="GO" id="GO:0003677">
    <property type="term" value="F:DNA binding"/>
    <property type="evidence" value="ECO:0007669"/>
    <property type="project" value="UniProtKB-KW"/>
</dbReference>
<organism evidence="8 9">
    <name type="scientific">Paludibacterium paludis</name>
    <dbReference type="NCBI Taxonomy" id="1225769"/>
    <lineage>
        <taxon>Bacteria</taxon>
        <taxon>Pseudomonadati</taxon>
        <taxon>Pseudomonadota</taxon>
        <taxon>Betaproteobacteria</taxon>
        <taxon>Neisseriales</taxon>
        <taxon>Chromobacteriaceae</taxon>
        <taxon>Paludibacterium</taxon>
    </lineage>
</organism>
<dbReference type="RefSeq" id="WP_189530684.1">
    <property type="nucleotide sequence ID" value="NZ_BMYX01000001.1"/>
</dbReference>
<dbReference type="Gene3D" id="3.40.640.10">
    <property type="entry name" value="Type I PLP-dependent aspartate aminotransferase-like (Major domain)"/>
    <property type="match status" value="1"/>
</dbReference>
<dbReference type="SUPFAM" id="SSF46785">
    <property type="entry name" value="Winged helix' DNA-binding domain"/>
    <property type="match status" value="1"/>
</dbReference>
<name>A0A918NXJ6_9NEIS</name>
<dbReference type="PRINTS" id="PR00035">
    <property type="entry name" value="HTHGNTR"/>
</dbReference>
<dbReference type="InterPro" id="IPR036390">
    <property type="entry name" value="WH_DNA-bd_sf"/>
</dbReference>
<dbReference type="SMART" id="SM00345">
    <property type="entry name" value="HTH_GNTR"/>
    <property type="match status" value="1"/>
</dbReference>
<dbReference type="PROSITE" id="PS50949">
    <property type="entry name" value="HTH_GNTR"/>
    <property type="match status" value="1"/>
</dbReference>
<evidence type="ECO:0000256" key="6">
    <source>
        <dbReference type="ARBA" id="ARBA00023163"/>
    </source>
</evidence>
<keyword evidence="3" id="KW-0663">Pyridoxal phosphate</keyword>
<dbReference type="InterPro" id="IPR051446">
    <property type="entry name" value="HTH_trans_reg/aminotransferase"/>
</dbReference>
<accession>A0A918NXJ6</accession>
<keyword evidence="6" id="KW-0804">Transcription</keyword>
<reference evidence="8" key="2">
    <citation type="submission" date="2020-09" db="EMBL/GenBank/DDBJ databases">
        <authorList>
            <person name="Sun Q."/>
            <person name="Kim S."/>
        </authorList>
    </citation>
    <scope>NUCLEOTIDE SEQUENCE</scope>
    <source>
        <strain evidence="8">KCTC 32182</strain>
    </source>
</reference>
<evidence type="ECO:0000256" key="1">
    <source>
        <dbReference type="ARBA" id="ARBA00005384"/>
    </source>
</evidence>
<evidence type="ECO:0000256" key="4">
    <source>
        <dbReference type="ARBA" id="ARBA00023015"/>
    </source>
</evidence>
<evidence type="ECO:0000256" key="5">
    <source>
        <dbReference type="ARBA" id="ARBA00023125"/>
    </source>
</evidence>
<dbReference type="AlphaFoldDB" id="A0A918NXJ6"/>
<dbReference type="InterPro" id="IPR036388">
    <property type="entry name" value="WH-like_DNA-bd_sf"/>
</dbReference>
<evidence type="ECO:0000313" key="9">
    <source>
        <dbReference type="Proteomes" id="UP000645257"/>
    </source>
</evidence>
<dbReference type="Pfam" id="PF00155">
    <property type="entry name" value="Aminotran_1_2"/>
    <property type="match status" value="1"/>
</dbReference>
<dbReference type="PANTHER" id="PTHR46577">
    <property type="entry name" value="HTH-TYPE TRANSCRIPTIONAL REGULATORY PROTEIN GABR"/>
    <property type="match status" value="1"/>
</dbReference>
<dbReference type="InterPro" id="IPR000524">
    <property type="entry name" value="Tscrpt_reg_HTH_GntR"/>
</dbReference>
<dbReference type="EMBL" id="BMYX01000001">
    <property type="protein sequence ID" value="GGY05094.1"/>
    <property type="molecule type" value="Genomic_DNA"/>
</dbReference>
<dbReference type="GO" id="GO:0030170">
    <property type="term" value="F:pyridoxal phosphate binding"/>
    <property type="evidence" value="ECO:0007669"/>
    <property type="project" value="InterPro"/>
</dbReference>
<dbReference type="GO" id="GO:0003700">
    <property type="term" value="F:DNA-binding transcription factor activity"/>
    <property type="evidence" value="ECO:0007669"/>
    <property type="project" value="InterPro"/>
</dbReference>
<keyword evidence="4" id="KW-0805">Transcription regulation</keyword>
<protein>
    <recommendedName>
        <fullName evidence="2">Putative 8-amino-7-oxononanoate synthase</fullName>
    </recommendedName>
</protein>
<comment type="similarity">
    <text evidence="1">In the C-terminal section; belongs to the class-I pyridoxal-phosphate-dependent aminotransferase family.</text>
</comment>
<reference evidence="8" key="1">
    <citation type="journal article" date="2014" name="Int. J. Syst. Evol. Microbiol.">
        <title>Complete genome sequence of Corynebacterium casei LMG S-19264T (=DSM 44701T), isolated from a smear-ripened cheese.</title>
        <authorList>
            <consortium name="US DOE Joint Genome Institute (JGI-PGF)"/>
            <person name="Walter F."/>
            <person name="Albersmeier A."/>
            <person name="Kalinowski J."/>
            <person name="Ruckert C."/>
        </authorList>
    </citation>
    <scope>NUCLEOTIDE SEQUENCE</scope>
    <source>
        <strain evidence="8">KCTC 32182</strain>
    </source>
</reference>